<accession>A0ABQ8YMU4</accession>
<comment type="caution">
    <text evidence="2">The sequence shown here is derived from an EMBL/GenBank/DDBJ whole genome shotgun (WGS) entry which is preliminary data.</text>
</comment>
<name>A0ABQ8YMU4_9EUKA</name>
<dbReference type="EMBL" id="JAOAOG010000140">
    <property type="protein sequence ID" value="KAJ6245878.1"/>
    <property type="molecule type" value="Genomic_DNA"/>
</dbReference>
<reference evidence="2" key="1">
    <citation type="submission" date="2022-08" db="EMBL/GenBank/DDBJ databases">
        <title>Novel sulfate-reducing endosymbionts in the free-living metamonad Anaeramoeba.</title>
        <authorList>
            <person name="Jerlstrom-Hultqvist J."/>
            <person name="Cepicka I."/>
            <person name="Gallot-Lavallee L."/>
            <person name="Salas-Leiva D."/>
            <person name="Curtis B.A."/>
            <person name="Zahonova K."/>
            <person name="Pipaliya S."/>
            <person name="Dacks J."/>
            <person name="Roger A.J."/>
        </authorList>
    </citation>
    <scope>NUCLEOTIDE SEQUENCE</scope>
    <source>
        <strain evidence="2">Schooner1</strain>
    </source>
</reference>
<evidence type="ECO:0000313" key="3">
    <source>
        <dbReference type="Proteomes" id="UP001150062"/>
    </source>
</evidence>
<feature type="region of interest" description="Disordered" evidence="1">
    <location>
        <begin position="66"/>
        <end position="93"/>
    </location>
</feature>
<gene>
    <name evidence="2" type="ORF">M0813_19637</name>
</gene>
<feature type="region of interest" description="Disordered" evidence="1">
    <location>
        <begin position="1"/>
        <end position="54"/>
    </location>
</feature>
<organism evidence="2 3">
    <name type="scientific">Anaeramoeba flamelloides</name>
    <dbReference type="NCBI Taxonomy" id="1746091"/>
    <lineage>
        <taxon>Eukaryota</taxon>
        <taxon>Metamonada</taxon>
        <taxon>Anaeramoebidae</taxon>
        <taxon>Anaeramoeba</taxon>
    </lineage>
</organism>
<evidence type="ECO:0000256" key="1">
    <source>
        <dbReference type="SAM" id="MobiDB-lite"/>
    </source>
</evidence>
<protein>
    <submittedName>
        <fullName evidence="2">Uncharacterized protein</fullName>
    </submittedName>
</protein>
<dbReference type="Proteomes" id="UP001150062">
    <property type="component" value="Unassembled WGS sequence"/>
</dbReference>
<proteinExistence type="predicted"/>
<evidence type="ECO:0000313" key="2">
    <source>
        <dbReference type="EMBL" id="KAJ6245878.1"/>
    </source>
</evidence>
<sequence length="175" mass="20347">MSNQKKSKVSCGKRQAFKIFRQKKKKIRKRRRKNAPLKDPDFKPSRGGRNYYSNLKKSQIIESEGLLERRTTRSSKKKTAKNDCDSSLTSGSSFDLDESLNSSLKCDEPEVITRRRITSIDSNFETQDQNYNVTFFVFMVYYSTIYEQSAPHCVEINIKTVNFEKISFFSMSNTS</sequence>
<keyword evidence="3" id="KW-1185">Reference proteome</keyword>
<feature type="compositionally biased region" description="Basic residues" evidence="1">
    <location>
        <begin position="20"/>
        <end position="35"/>
    </location>
</feature>